<dbReference type="VEuPathDB" id="FungiDB:PSTT_08628"/>
<feature type="non-terminal residue" evidence="1">
    <location>
        <position position="1"/>
    </location>
</feature>
<evidence type="ECO:0000313" key="1">
    <source>
        <dbReference type="EMBL" id="POW06942.1"/>
    </source>
</evidence>
<dbReference type="EMBL" id="PKSL01000080">
    <property type="protein sequence ID" value="POW06942.1"/>
    <property type="molecule type" value="Genomic_DNA"/>
</dbReference>
<protein>
    <submittedName>
        <fullName evidence="1">Uncharacterized protein</fullName>
    </submittedName>
</protein>
<name>A0A2S4VBL9_9BASI</name>
<organism evidence="1 2">
    <name type="scientific">Puccinia striiformis</name>
    <dbReference type="NCBI Taxonomy" id="27350"/>
    <lineage>
        <taxon>Eukaryota</taxon>
        <taxon>Fungi</taxon>
        <taxon>Dikarya</taxon>
        <taxon>Basidiomycota</taxon>
        <taxon>Pucciniomycotina</taxon>
        <taxon>Pucciniomycetes</taxon>
        <taxon>Pucciniales</taxon>
        <taxon>Pucciniaceae</taxon>
        <taxon>Puccinia</taxon>
    </lineage>
</organism>
<reference evidence="1" key="1">
    <citation type="submission" date="2017-12" db="EMBL/GenBank/DDBJ databases">
        <title>Gene loss provides genomic basis for host adaptation in cereal stripe rust fungi.</title>
        <authorList>
            <person name="Xia C."/>
        </authorList>
    </citation>
    <scope>NUCLEOTIDE SEQUENCE [LARGE SCALE GENOMIC DNA]</scope>
    <source>
        <strain evidence="1">93-210</strain>
    </source>
</reference>
<accession>A0A2S4VBL9</accession>
<comment type="caution">
    <text evidence="1">The sequence shown here is derived from an EMBL/GenBank/DDBJ whole genome shotgun (WGS) entry which is preliminary data.</text>
</comment>
<feature type="non-terminal residue" evidence="1">
    <location>
        <position position="331"/>
    </location>
</feature>
<dbReference type="AlphaFoldDB" id="A0A2S4VBL9"/>
<keyword evidence="2" id="KW-1185">Reference proteome</keyword>
<dbReference type="VEuPathDB" id="FungiDB:PSHT_08546"/>
<dbReference type="Proteomes" id="UP000239156">
    <property type="component" value="Unassembled WGS sequence"/>
</dbReference>
<gene>
    <name evidence="1" type="ORF">PSTT_08628</name>
</gene>
<sequence>KQPTTSVRYRLEYCFSSFDFSLIYWFSNLSFPSRRIPIMFTIPALVAHSTEPAIISWPAGPGTALKEHGSAKAPKIVCTLLADSVDTSVPSLSPDSYFGAPSSTTSSPVSNRSSFPNITIDNHHIANTPQKELLCYDFNALSFTPGRKNQALTEAAGKSYVESPKCYQKAAASTVRINRDRYSSAKKIVVNLTYPDNLAITNEAPKTRIMDINVHFQVLIGSLAHVLSVSPELFDLTIQQNSQIIQLSPIASPRQLGFHSDLEIQVWLRKAGTESHLKSPGLPNQPRRIPGTKWIHSFPSKTYKFGLPSSPKHSGNSIPFLNCLNLPLSSA</sequence>
<evidence type="ECO:0000313" key="2">
    <source>
        <dbReference type="Proteomes" id="UP000239156"/>
    </source>
</evidence>
<proteinExistence type="predicted"/>